<dbReference type="PANTHER" id="PTHR34141:SF1">
    <property type="match status" value="1"/>
</dbReference>
<dbReference type="InParanoid" id="A0A5F8GKP0"/>
<dbReference type="Proteomes" id="UP000002280">
    <property type="component" value="Unplaced"/>
</dbReference>
<feature type="compositionally biased region" description="Basic residues" evidence="1">
    <location>
        <begin position="54"/>
        <end position="67"/>
    </location>
</feature>
<protein>
    <submittedName>
        <fullName evidence="2">Uncharacterized protein</fullName>
    </submittedName>
</protein>
<proteinExistence type="predicted"/>
<dbReference type="GeneTree" id="ENSGT00940000167288"/>
<feature type="compositionally biased region" description="Basic and acidic residues" evidence="1">
    <location>
        <begin position="167"/>
        <end position="176"/>
    </location>
</feature>
<feature type="compositionally biased region" description="Gly residues" evidence="1">
    <location>
        <begin position="81"/>
        <end position="91"/>
    </location>
</feature>
<feature type="compositionally biased region" description="Pro residues" evidence="1">
    <location>
        <begin position="273"/>
        <end position="286"/>
    </location>
</feature>
<evidence type="ECO:0000256" key="1">
    <source>
        <dbReference type="SAM" id="MobiDB-lite"/>
    </source>
</evidence>
<dbReference type="AlphaFoldDB" id="A0A5F8GKP0"/>
<feature type="compositionally biased region" description="Polar residues" evidence="1">
    <location>
        <begin position="1"/>
        <end position="11"/>
    </location>
</feature>
<name>A0A5F8GKP0_MONDO</name>
<reference evidence="2" key="1">
    <citation type="journal article" date="2007" name="Nature">
        <title>Genome of the marsupial Monodelphis domestica reveals innovation in non-coding sequences.</title>
        <authorList>
            <person name="Mikkelsen T.S."/>
            <person name="Wakefield M.J."/>
            <person name="Aken B."/>
            <person name="Amemiya C.T."/>
            <person name="Chang J.L."/>
            <person name="Duke S."/>
            <person name="Garber M."/>
            <person name="Gentles A.J."/>
            <person name="Goodstadt L."/>
            <person name="Heger A."/>
            <person name="Jurka J."/>
            <person name="Kamal M."/>
            <person name="Mauceli E."/>
            <person name="Searle S.M."/>
            <person name="Sharpe T."/>
            <person name="Baker M.L."/>
            <person name="Batzer M.A."/>
            <person name="Benos P.V."/>
            <person name="Belov K."/>
            <person name="Clamp M."/>
            <person name="Cook A."/>
            <person name="Cuff J."/>
            <person name="Das R."/>
            <person name="Davidow L."/>
            <person name="Deakin J.E."/>
            <person name="Fazzari M.J."/>
            <person name="Glass J.L."/>
            <person name="Grabherr M."/>
            <person name="Greally J.M."/>
            <person name="Gu W."/>
            <person name="Hore T.A."/>
            <person name="Huttley G.A."/>
            <person name="Kleber M."/>
            <person name="Jirtle R.L."/>
            <person name="Koina E."/>
            <person name="Lee J.T."/>
            <person name="Mahony S."/>
            <person name="Marra M.A."/>
            <person name="Miller R.D."/>
            <person name="Nicholls R.D."/>
            <person name="Oda M."/>
            <person name="Papenfuss A.T."/>
            <person name="Parra Z.E."/>
            <person name="Pollock D.D."/>
            <person name="Ray D.A."/>
            <person name="Schein J.E."/>
            <person name="Speed T.P."/>
            <person name="Thompson K."/>
            <person name="VandeBerg J.L."/>
            <person name="Wade C.M."/>
            <person name="Walker J.A."/>
            <person name="Waters P.D."/>
            <person name="Webber C."/>
            <person name="Weidman J.R."/>
            <person name="Xie X."/>
            <person name="Zody M.C."/>
            <person name="Baldwin J."/>
            <person name="Abdouelleil A."/>
            <person name="Abdulkadir J."/>
            <person name="Abebe A."/>
            <person name="Abera B."/>
            <person name="Abreu J."/>
            <person name="Acer S.C."/>
            <person name="Aftuck L."/>
            <person name="Alexander A."/>
            <person name="An P."/>
            <person name="Anderson E."/>
            <person name="Anderson S."/>
            <person name="Arachi H."/>
            <person name="Azer M."/>
            <person name="Bachantsang P."/>
            <person name="Barry A."/>
            <person name="Bayul T."/>
            <person name="Berlin A."/>
            <person name="Bessette D."/>
            <person name="Bloom T."/>
            <person name="Bloom T."/>
            <person name="Boguslavskiy L."/>
            <person name="Bonnet C."/>
            <person name="Boukhgalter B."/>
            <person name="Bourzgui I."/>
            <person name="Brown A."/>
            <person name="Cahill P."/>
            <person name="Channer S."/>
            <person name="Cheshatsang Y."/>
            <person name="Chuda L."/>
            <person name="Citroen M."/>
            <person name="Collymore A."/>
            <person name="Cooke P."/>
            <person name="Costello M."/>
            <person name="D'Aco K."/>
            <person name="Daza R."/>
            <person name="De Haan G."/>
            <person name="DeGray S."/>
            <person name="DeMaso C."/>
            <person name="Dhargay N."/>
            <person name="Dooley K."/>
            <person name="Dooley E."/>
            <person name="Doricent M."/>
            <person name="Dorje P."/>
            <person name="Dorjee K."/>
            <person name="Dupes A."/>
            <person name="Elong R."/>
            <person name="Falk J."/>
            <person name="Farina A."/>
            <person name="Faro S."/>
            <person name="Ferguson D."/>
            <person name="Fisher S."/>
            <person name="Foley C.D."/>
            <person name="Franke A."/>
            <person name="Friedrich D."/>
            <person name="Gadbois L."/>
            <person name="Gearin G."/>
            <person name="Gearin C.R."/>
            <person name="Giannoukos G."/>
            <person name="Goode T."/>
            <person name="Graham J."/>
            <person name="Grandbois E."/>
            <person name="Grewal S."/>
            <person name="Gyaltsen K."/>
            <person name="Hafez N."/>
            <person name="Hagos B."/>
            <person name="Hall J."/>
            <person name="Henson C."/>
            <person name="Hollinger A."/>
            <person name="Honan T."/>
            <person name="Huard M.D."/>
            <person name="Hughes L."/>
            <person name="Hurhula B."/>
            <person name="Husby M.E."/>
            <person name="Kamat A."/>
            <person name="Kanga B."/>
            <person name="Kashin S."/>
            <person name="Khazanovich D."/>
            <person name="Kisner P."/>
            <person name="Lance K."/>
            <person name="Lara M."/>
            <person name="Lee W."/>
            <person name="Lennon N."/>
            <person name="Letendre F."/>
            <person name="LeVine R."/>
            <person name="Lipovsky A."/>
            <person name="Liu X."/>
            <person name="Liu J."/>
            <person name="Liu S."/>
            <person name="Lokyitsang T."/>
            <person name="Lokyitsang Y."/>
            <person name="Lubonja R."/>
            <person name="Lui A."/>
            <person name="MacDonald P."/>
            <person name="Magnisalis V."/>
            <person name="Maru K."/>
            <person name="Matthews C."/>
            <person name="McCusker W."/>
            <person name="McDonough S."/>
            <person name="Mehta T."/>
            <person name="Meldrim J."/>
            <person name="Meneus L."/>
            <person name="Mihai O."/>
            <person name="Mihalev A."/>
            <person name="Mihova T."/>
            <person name="Mittelman R."/>
            <person name="Mlenga V."/>
            <person name="Montmayeur A."/>
            <person name="Mulrain L."/>
            <person name="Navidi A."/>
            <person name="Naylor J."/>
            <person name="Negash T."/>
            <person name="Nguyen T."/>
            <person name="Nguyen N."/>
            <person name="Nicol R."/>
            <person name="Norbu C."/>
            <person name="Norbu N."/>
            <person name="Novod N."/>
            <person name="O'Neill B."/>
            <person name="Osman S."/>
            <person name="Markiewicz E."/>
            <person name="Oyono O.L."/>
            <person name="Patti C."/>
            <person name="Phunkhang P."/>
            <person name="Pierre F."/>
            <person name="Priest M."/>
            <person name="Raghuraman S."/>
            <person name="Rege F."/>
            <person name="Reyes R."/>
            <person name="Rise C."/>
            <person name="Rogov P."/>
            <person name="Ross K."/>
            <person name="Ryan E."/>
            <person name="Settipalli S."/>
            <person name="Shea T."/>
            <person name="Sherpa N."/>
            <person name="Shi L."/>
            <person name="Shih D."/>
            <person name="Sparrow T."/>
            <person name="Spaulding J."/>
            <person name="Stalker J."/>
            <person name="Stange-Thomann N."/>
            <person name="Stavropoulos S."/>
            <person name="Stone C."/>
            <person name="Strader C."/>
            <person name="Tesfaye S."/>
            <person name="Thomson T."/>
            <person name="Thoulutsang Y."/>
            <person name="Thoulutsang D."/>
            <person name="Topham K."/>
            <person name="Topping I."/>
            <person name="Tsamla T."/>
            <person name="Vassiliev H."/>
            <person name="Vo A."/>
            <person name="Wangchuk T."/>
            <person name="Wangdi T."/>
            <person name="Weiand M."/>
            <person name="Wilkinson J."/>
            <person name="Wilson A."/>
            <person name="Yadav S."/>
            <person name="Young G."/>
            <person name="Yu Q."/>
            <person name="Zembek L."/>
            <person name="Zhong D."/>
            <person name="Zimmer A."/>
            <person name="Zwirko Z."/>
            <person name="Jaffe D.B."/>
            <person name="Alvarez P."/>
            <person name="Brockman W."/>
            <person name="Butler J."/>
            <person name="Chin C."/>
            <person name="Gnerre S."/>
            <person name="MacCallum I."/>
            <person name="Graves J.A."/>
            <person name="Ponting C.P."/>
            <person name="Breen M."/>
            <person name="Samollow P.B."/>
            <person name="Lander E.S."/>
            <person name="Lindblad-Toh K."/>
        </authorList>
    </citation>
    <scope>NUCLEOTIDE SEQUENCE [LARGE SCALE GENOMIC DNA]</scope>
</reference>
<feature type="compositionally biased region" description="Basic and acidic residues" evidence="1">
    <location>
        <begin position="218"/>
        <end position="237"/>
    </location>
</feature>
<reference evidence="2" key="2">
    <citation type="submission" date="2025-08" db="UniProtKB">
        <authorList>
            <consortium name="Ensembl"/>
        </authorList>
    </citation>
    <scope>IDENTIFICATION</scope>
</reference>
<evidence type="ECO:0000313" key="2">
    <source>
        <dbReference type="Ensembl" id="ENSMODP00000047766.1"/>
    </source>
</evidence>
<evidence type="ECO:0000313" key="3">
    <source>
        <dbReference type="Proteomes" id="UP000002280"/>
    </source>
</evidence>
<feature type="compositionally biased region" description="Basic residues" evidence="1">
    <location>
        <begin position="139"/>
        <end position="148"/>
    </location>
</feature>
<sequence>QVYRPSQTPHLTLSPERVAPGAPCGRALGARSESPSGLAPPPHRVSEKTIRVVVFHRRPGRPARRPRGGPADPGDPLAGSPGAGGPGGHPGGEGRHRSRGRGAPGRADPPRRRHPRLRGPSGRGAGEPGGTEGGEPHPPPRRPDRRRRGGPEGGRGRGATRAPGETPRGRRAEQARPRAPRARPRRPPQLGRSTGRARLASRVAAAADPRVPGTRRARTPDPDRTDQPPPGRPRDLEPPGADPPPAPHRRGGGGGRGARGGGREGRRGRDPRPQPPARPPRSPPPATAAVWPAERCGRGEARGAAGKGTRRGAGGGATGRRPAGERREGERRRLVQPRRAPSPASRPSPTDPALRANPYPEVTDPACRLPLPTLFQHARGCSPWRPAADMGTARREIYTLSPGFSRASESSPDAAGTATLSKARAPLSGRTHSRAALPFTKKRELSPGLPPASPGSVALPHWTPHGARLRHSGFGDLNPTPFRSAEGNGGHRPSLRNGARLSLRTD</sequence>
<dbReference type="STRING" id="13616.ENSMODP00000047766"/>
<reference evidence="2" key="3">
    <citation type="submission" date="2025-09" db="UniProtKB">
        <authorList>
            <consortium name="Ensembl"/>
        </authorList>
    </citation>
    <scope>IDENTIFICATION</scope>
</reference>
<keyword evidence="3" id="KW-1185">Reference proteome</keyword>
<accession>A0A5F8GKP0</accession>
<dbReference type="PANTHER" id="PTHR34141">
    <property type="match status" value="1"/>
</dbReference>
<dbReference type="OMA" id="CGSMGRG"/>
<dbReference type="Bgee" id="ENSMODG00000042260">
    <property type="expression patterns" value="Expressed in blood and 12 other cell types or tissues"/>
</dbReference>
<feature type="compositionally biased region" description="Basic and acidic residues" evidence="1">
    <location>
        <begin position="261"/>
        <end position="272"/>
    </location>
</feature>
<feature type="compositionally biased region" description="Gly residues" evidence="1">
    <location>
        <begin position="121"/>
        <end position="133"/>
    </location>
</feature>
<organism evidence="2 3">
    <name type="scientific">Monodelphis domestica</name>
    <name type="common">Gray short-tailed opossum</name>
    <dbReference type="NCBI Taxonomy" id="13616"/>
    <lineage>
        <taxon>Eukaryota</taxon>
        <taxon>Metazoa</taxon>
        <taxon>Chordata</taxon>
        <taxon>Craniata</taxon>
        <taxon>Vertebrata</taxon>
        <taxon>Euteleostomi</taxon>
        <taxon>Mammalia</taxon>
        <taxon>Metatheria</taxon>
        <taxon>Didelphimorphia</taxon>
        <taxon>Didelphidae</taxon>
        <taxon>Monodelphis</taxon>
    </lineage>
</organism>
<feature type="region of interest" description="Disordered" evidence="1">
    <location>
        <begin position="403"/>
        <end position="506"/>
    </location>
</feature>
<feature type="compositionally biased region" description="Basic and acidic residues" evidence="1">
    <location>
        <begin position="322"/>
        <end position="333"/>
    </location>
</feature>
<feature type="compositionally biased region" description="Low complexity" evidence="1">
    <location>
        <begin position="68"/>
        <end position="80"/>
    </location>
</feature>
<feature type="region of interest" description="Disordered" evidence="1">
    <location>
        <begin position="1"/>
        <end position="366"/>
    </location>
</feature>
<dbReference type="Ensembl" id="ENSMODT00000070942.1">
    <property type="protein sequence ID" value="ENSMODP00000047766.1"/>
    <property type="gene ID" value="ENSMODG00000042260.1"/>
</dbReference>
<feature type="compositionally biased region" description="Low complexity" evidence="1">
    <location>
        <begin position="196"/>
        <end position="214"/>
    </location>
</feature>